<keyword evidence="1" id="KW-0175">Coiled coil</keyword>
<accession>A0A1B8YGL5</accession>
<dbReference type="RefSeq" id="WP_065390798.1">
    <property type="nucleotide sequence ID" value="NZ_CAWMQN010000072.1"/>
</dbReference>
<gene>
    <name evidence="3" type="ORF">Phpb_02737</name>
</gene>
<dbReference type="InterPro" id="IPR025968">
    <property type="entry name" value="YwqJ_deaminase"/>
</dbReference>
<evidence type="ECO:0000313" key="4">
    <source>
        <dbReference type="Proteomes" id="UP000092665"/>
    </source>
</evidence>
<sequence length="360" mass="41353">MPTHDTREKTIKKTHSRDKNSNETSLDSLYLELPDKKAIILAYQNPKKNLYSIRFDDKTKEIINNNDVNYLKNSAAHAGYVHGNIKEPNSKYKDGFVNLKDNNKNLADGRLFPGIELIKRPTISISMKKIEENKEVKKKKIEENKEIKKKKKKGQKKEDKKTMIENYINNNKEISDIQELNKLFINNTLMEKEKEKEEKKWKILLRFTNEANCYEINNIEDFISGIKDMYTEAKQTLHPMTESRIRRHITKNENRLPTMAGIAGLHAEVQALNDLFISCDENNNRSASNNIKDYRKDILKSSIFTQRLTTEQAGDAFAACHNCSGILSSPINVTTGKVTSAGSNFSLTLSRYETSQESPI</sequence>
<comment type="caution">
    <text evidence="3">The sequence shown here is derived from an EMBL/GenBank/DDBJ whole genome shotgun (WGS) entry which is preliminary data.</text>
</comment>
<protein>
    <submittedName>
        <fullName evidence="3">Uncharacterized protein</fullName>
    </submittedName>
</protein>
<dbReference type="EMBL" id="LOIC01000072">
    <property type="protein sequence ID" value="OCA54293.1"/>
    <property type="molecule type" value="Genomic_DNA"/>
</dbReference>
<dbReference type="AlphaFoldDB" id="A0A1B8YGL5"/>
<dbReference type="Pfam" id="PF14431">
    <property type="entry name" value="YwqJ-deaminase"/>
    <property type="match status" value="1"/>
</dbReference>
<feature type="coiled-coil region" evidence="1">
    <location>
        <begin position="127"/>
        <end position="200"/>
    </location>
</feature>
<dbReference type="PATRIC" id="fig|29488.15.peg.3015"/>
<feature type="compositionally biased region" description="Basic and acidic residues" evidence="2">
    <location>
        <begin position="1"/>
        <end position="21"/>
    </location>
</feature>
<evidence type="ECO:0000313" key="3">
    <source>
        <dbReference type="EMBL" id="OCA54293.1"/>
    </source>
</evidence>
<organism evidence="3 4">
    <name type="scientific">Photorhabdus namnaonensis</name>
    <dbReference type="NCBI Taxonomy" id="1851568"/>
    <lineage>
        <taxon>Bacteria</taxon>
        <taxon>Pseudomonadati</taxon>
        <taxon>Pseudomonadota</taxon>
        <taxon>Gammaproteobacteria</taxon>
        <taxon>Enterobacterales</taxon>
        <taxon>Morganellaceae</taxon>
        <taxon>Photorhabdus</taxon>
    </lineage>
</organism>
<evidence type="ECO:0000256" key="1">
    <source>
        <dbReference type="SAM" id="Coils"/>
    </source>
</evidence>
<keyword evidence="4" id="KW-1185">Reference proteome</keyword>
<name>A0A1B8YGL5_9GAMM</name>
<proteinExistence type="predicted"/>
<evidence type="ECO:0000256" key="2">
    <source>
        <dbReference type="SAM" id="MobiDB-lite"/>
    </source>
</evidence>
<feature type="region of interest" description="Disordered" evidence="2">
    <location>
        <begin position="1"/>
        <end position="23"/>
    </location>
</feature>
<dbReference type="Proteomes" id="UP000092665">
    <property type="component" value="Unassembled WGS sequence"/>
</dbReference>
<reference evidence="4" key="1">
    <citation type="submission" date="2015-11" db="EMBL/GenBank/DDBJ databases">
        <authorList>
            <person name="Tobias N.J."/>
            <person name="Mishra B."/>
            <person name="Gupta D.K."/>
            <person name="Thines M."/>
            <person name="Stinear T.P."/>
            <person name="Bode H.B."/>
        </authorList>
    </citation>
    <scope>NUCLEOTIDE SEQUENCE [LARGE SCALE GENOMIC DNA]</scope>
    <source>
        <strain evidence="4">PB45.5</strain>
    </source>
</reference>